<feature type="region of interest" description="Disordered" evidence="1">
    <location>
        <begin position="1"/>
        <end position="30"/>
    </location>
</feature>
<evidence type="ECO:0000313" key="2">
    <source>
        <dbReference type="EMBL" id="DAF46086.1"/>
    </source>
</evidence>
<protein>
    <submittedName>
        <fullName evidence="2">Uncharacterized protein</fullName>
    </submittedName>
</protein>
<reference evidence="2" key="1">
    <citation type="journal article" date="2021" name="Proc. Natl. Acad. Sci. U.S.A.">
        <title>A Catalog of Tens of Thousands of Viruses from Human Metagenomes Reveals Hidden Associations with Chronic Diseases.</title>
        <authorList>
            <person name="Tisza M.J."/>
            <person name="Buck C.B."/>
        </authorList>
    </citation>
    <scope>NUCLEOTIDE SEQUENCE</scope>
    <source>
        <strain evidence="2">Ctm7X10</strain>
    </source>
</reference>
<sequence length="30" mass="3322">MPGSMPKEEIGGTRKSQEKVNSQNDKSETK</sequence>
<feature type="compositionally biased region" description="Basic and acidic residues" evidence="1">
    <location>
        <begin position="1"/>
        <end position="18"/>
    </location>
</feature>
<organism evidence="2">
    <name type="scientific">Siphoviridae sp. ctm7X10</name>
    <dbReference type="NCBI Taxonomy" id="2827929"/>
    <lineage>
        <taxon>Viruses</taxon>
        <taxon>Duplodnaviria</taxon>
        <taxon>Heunggongvirae</taxon>
        <taxon>Uroviricota</taxon>
        <taxon>Caudoviricetes</taxon>
    </lineage>
</organism>
<proteinExistence type="predicted"/>
<accession>A0A8S5S583</accession>
<evidence type="ECO:0000256" key="1">
    <source>
        <dbReference type="SAM" id="MobiDB-lite"/>
    </source>
</evidence>
<name>A0A8S5S583_9CAUD</name>
<dbReference type="EMBL" id="BK032530">
    <property type="protein sequence ID" value="DAF46086.1"/>
    <property type="molecule type" value="Genomic_DNA"/>
</dbReference>